<name>A0AC35F282_9BILA</name>
<dbReference type="WBParaSite" id="PS1159_v2.g13020.t1">
    <property type="protein sequence ID" value="PS1159_v2.g13020.t1"/>
    <property type="gene ID" value="PS1159_v2.g13020"/>
</dbReference>
<sequence>MGNSLSRGATTATTLTTTKVEMPSATATPDFDYAEPKTTIQQQDLEAQAENVINSHIADLDYDQEILDDDEHIIHYSTVIPKQNEKGEEIVVQRSIMPAKRRKLLNLRYVTRLRGLVKLSQTIWAIMLYTAIQFDLDFQDYPAQKITYHMCPFLITFNLIIINGYTAFPHLTIKDGPTRNGMLFTELLLCFIYGFYFLICAPVRAIEIIFFKFSLNSLLLSTFFQGPLTILILYDLFGCFGEWSLVGMRPLGQRVAPKNANTDLPANAYANNGFDLESDNGQTNVLK</sequence>
<dbReference type="Proteomes" id="UP000887580">
    <property type="component" value="Unplaced"/>
</dbReference>
<protein>
    <submittedName>
        <fullName evidence="2">Uncharacterized protein</fullName>
    </submittedName>
</protein>
<evidence type="ECO:0000313" key="1">
    <source>
        <dbReference type="Proteomes" id="UP000887580"/>
    </source>
</evidence>
<evidence type="ECO:0000313" key="2">
    <source>
        <dbReference type="WBParaSite" id="PS1159_v2.g13020.t1"/>
    </source>
</evidence>
<accession>A0AC35F282</accession>
<proteinExistence type="predicted"/>
<reference evidence="2" key="1">
    <citation type="submission" date="2022-11" db="UniProtKB">
        <authorList>
            <consortium name="WormBaseParasite"/>
        </authorList>
    </citation>
    <scope>IDENTIFICATION</scope>
</reference>
<organism evidence="1 2">
    <name type="scientific">Panagrolaimus sp. PS1159</name>
    <dbReference type="NCBI Taxonomy" id="55785"/>
    <lineage>
        <taxon>Eukaryota</taxon>
        <taxon>Metazoa</taxon>
        <taxon>Ecdysozoa</taxon>
        <taxon>Nematoda</taxon>
        <taxon>Chromadorea</taxon>
        <taxon>Rhabditida</taxon>
        <taxon>Tylenchina</taxon>
        <taxon>Panagrolaimomorpha</taxon>
        <taxon>Panagrolaimoidea</taxon>
        <taxon>Panagrolaimidae</taxon>
        <taxon>Panagrolaimus</taxon>
    </lineage>
</organism>